<accession>A0A4C1Z5C9</accession>
<reference evidence="1 2" key="1">
    <citation type="journal article" date="2019" name="Commun. Biol.">
        <title>The bagworm genome reveals a unique fibroin gene that provides high tensile strength.</title>
        <authorList>
            <person name="Kono N."/>
            <person name="Nakamura H."/>
            <person name="Ohtoshi R."/>
            <person name="Tomita M."/>
            <person name="Numata K."/>
            <person name="Arakawa K."/>
        </authorList>
    </citation>
    <scope>NUCLEOTIDE SEQUENCE [LARGE SCALE GENOMIC DNA]</scope>
</reference>
<keyword evidence="2" id="KW-1185">Reference proteome</keyword>
<organism evidence="1 2">
    <name type="scientific">Eumeta variegata</name>
    <name type="common">Bagworm moth</name>
    <name type="synonym">Eumeta japonica</name>
    <dbReference type="NCBI Taxonomy" id="151549"/>
    <lineage>
        <taxon>Eukaryota</taxon>
        <taxon>Metazoa</taxon>
        <taxon>Ecdysozoa</taxon>
        <taxon>Arthropoda</taxon>
        <taxon>Hexapoda</taxon>
        <taxon>Insecta</taxon>
        <taxon>Pterygota</taxon>
        <taxon>Neoptera</taxon>
        <taxon>Endopterygota</taxon>
        <taxon>Lepidoptera</taxon>
        <taxon>Glossata</taxon>
        <taxon>Ditrysia</taxon>
        <taxon>Tineoidea</taxon>
        <taxon>Psychidae</taxon>
        <taxon>Oiketicinae</taxon>
        <taxon>Eumeta</taxon>
    </lineage>
</organism>
<dbReference type="InterPro" id="IPR012337">
    <property type="entry name" value="RNaseH-like_sf"/>
</dbReference>
<protein>
    <recommendedName>
        <fullName evidence="3">HAT C-terminal dimerisation domain-containing protein</fullName>
    </recommendedName>
</protein>
<dbReference type="EMBL" id="BGZK01001569">
    <property type="protein sequence ID" value="GBP82522.1"/>
    <property type="molecule type" value="Genomic_DNA"/>
</dbReference>
<sequence length="142" mass="16505">MRNKRFPNIVIDTENLHKEWKKHAFLDFSELNISPDMPVEEYWTKILKMTDETVEPMFPNLKEVNNGFAHFAIFNACVERVFSQLKLIKSDHRNNLNTNTIAALMATKAAIKIPQHLSHQIHQTLMHTRIKYSKDGDDDGEG</sequence>
<dbReference type="Proteomes" id="UP000299102">
    <property type="component" value="Unassembled WGS sequence"/>
</dbReference>
<name>A0A4C1Z5C9_EUMVA</name>
<evidence type="ECO:0000313" key="1">
    <source>
        <dbReference type="EMBL" id="GBP82522.1"/>
    </source>
</evidence>
<gene>
    <name evidence="1" type="ORF">EVAR_64044_1</name>
</gene>
<dbReference type="SUPFAM" id="SSF53098">
    <property type="entry name" value="Ribonuclease H-like"/>
    <property type="match status" value="1"/>
</dbReference>
<dbReference type="OrthoDB" id="6159421at2759"/>
<evidence type="ECO:0000313" key="2">
    <source>
        <dbReference type="Proteomes" id="UP000299102"/>
    </source>
</evidence>
<proteinExistence type="predicted"/>
<comment type="caution">
    <text evidence="1">The sequence shown here is derived from an EMBL/GenBank/DDBJ whole genome shotgun (WGS) entry which is preliminary data.</text>
</comment>
<evidence type="ECO:0008006" key="3">
    <source>
        <dbReference type="Google" id="ProtNLM"/>
    </source>
</evidence>
<dbReference type="AlphaFoldDB" id="A0A4C1Z5C9"/>